<sequence length="357" mass="39101">MATSSRTSVALPETFSDGDIVLWLRKFELCSTANDWKDTDMLKRLPTLLSGKAFAVFERLAAEAKEDYKTLTKALTAAFGGDTTGKHLAMMAFRSRTRKPDEDIQVFAYNLEALLRRAMPKIENGDRDVLLQQQFIEGVPTELKRELLQRPSMSYEEMVAVAQQLDLVSQISSHQTGSQVNLASASDNLQTTTRDQPLVAQLMENVETLTRKVSELSVSVANVNATSARNSTRGRRGPCYQCGKTRVGAHEQKCLVDTGATVSLISRELISGPLKPCSLKARGIGGEELQVLGMKELELSIGTLTISHQFMVVGMRNTCILGADFLKSGRMVVDIANSKLTWPSGEVALVIETTAPT</sequence>
<dbReference type="PROSITE" id="PS50175">
    <property type="entry name" value="ASP_PROT_RETROV"/>
    <property type="match status" value="1"/>
</dbReference>
<dbReference type="PANTHER" id="PTHR46888:SF1">
    <property type="entry name" value="RIBONUCLEASE H"/>
    <property type="match status" value="1"/>
</dbReference>
<dbReference type="GO" id="GO:0006508">
    <property type="term" value="P:proteolysis"/>
    <property type="evidence" value="ECO:0007669"/>
    <property type="project" value="InterPro"/>
</dbReference>
<name>A0A6S7KDJ9_PARCT</name>
<proteinExistence type="predicted"/>
<dbReference type="PROSITE" id="PS00141">
    <property type="entry name" value="ASP_PROTEASE"/>
    <property type="match status" value="1"/>
</dbReference>
<dbReference type="AlphaFoldDB" id="A0A6S7KDJ9"/>
<dbReference type="EMBL" id="CACRXK020031023">
    <property type="protein sequence ID" value="CAB4042877.1"/>
    <property type="molecule type" value="Genomic_DNA"/>
</dbReference>
<protein>
    <submittedName>
        <fullName evidence="3">Retrovirus-related Pol poly from transposon</fullName>
    </submittedName>
</protein>
<organism evidence="3 4">
    <name type="scientific">Paramuricea clavata</name>
    <name type="common">Red gorgonian</name>
    <name type="synonym">Violescent sea-whip</name>
    <dbReference type="NCBI Taxonomy" id="317549"/>
    <lineage>
        <taxon>Eukaryota</taxon>
        <taxon>Metazoa</taxon>
        <taxon>Cnidaria</taxon>
        <taxon>Anthozoa</taxon>
        <taxon>Octocorallia</taxon>
        <taxon>Malacalcyonacea</taxon>
        <taxon>Plexauridae</taxon>
        <taxon>Paramuricea</taxon>
    </lineage>
</organism>
<dbReference type="InterPro" id="IPR001969">
    <property type="entry name" value="Aspartic_peptidase_AS"/>
</dbReference>
<dbReference type="GO" id="GO:0004190">
    <property type="term" value="F:aspartic-type endopeptidase activity"/>
    <property type="evidence" value="ECO:0007669"/>
    <property type="project" value="InterPro"/>
</dbReference>
<feature type="domain" description="Peptidase A2" evidence="2">
    <location>
        <begin position="252"/>
        <end position="286"/>
    </location>
</feature>
<feature type="non-terminal residue" evidence="3">
    <location>
        <position position="1"/>
    </location>
</feature>
<accession>A0A6S7KDJ9</accession>
<dbReference type="CDD" id="cd00303">
    <property type="entry name" value="retropepsin_like"/>
    <property type="match status" value="1"/>
</dbReference>
<evidence type="ECO:0000313" key="3">
    <source>
        <dbReference type="EMBL" id="CAB4042877.1"/>
    </source>
</evidence>
<dbReference type="InterPro" id="IPR018061">
    <property type="entry name" value="Retropepsins"/>
</dbReference>
<reference evidence="3" key="1">
    <citation type="submission" date="2020-04" db="EMBL/GenBank/DDBJ databases">
        <authorList>
            <person name="Alioto T."/>
            <person name="Alioto T."/>
            <person name="Gomez Garrido J."/>
        </authorList>
    </citation>
    <scope>NUCLEOTIDE SEQUENCE</scope>
    <source>
        <strain evidence="3">A484AB</strain>
    </source>
</reference>
<dbReference type="PANTHER" id="PTHR46888">
    <property type="entry name" value="ZINC KNUCKLE DOMAINCONTAINING PROTEIN-RELATED"/>
    <property type="match status" value="1"/>
</dbReference>
<evidence type="ECO:0000313" key="4">
    <source>
        <dbReference type="Proteomes" id="UP001152795"/>
    </source>
</evidence>
<dbReference type="Proteomes" id="UP001152795">
    <property type="component" value="Unassembled WGS sequence"/>
</dbReference>
<dbReference type="InterPro" id="IPR021109">
    <property type="entry name" value="Peptidase_aspartic_dom_sf"/>
</dbReference>
<dbReference type="OrthoDB" id="121224at2759"/>
<keyword evidence="4" id="KW-1185">Reference proteome</keyword>
<evidence type="ECO:0000256" key="1">
    <source>
        <dbReference type="ARBA" id="ARBA00022801"/>
    </source>
</evidence>
<comment type="caution">
    <text evidence="3">The sequence shown here is derived from an EMBL/GenBank/DDBJ whole genome shotgun (WGS) entry which is preliminary data.</text>
</comment>
<gene>
    <name evidence="3" type="ORF">PACLA_8A015749</name>
</gene>
<dbReference type="SUPFAM" id="SSF50630">
    <property type="entry name" value="Acid proteases"/>
    <property type="match status" value="1"/>
</dbReference>
<dbReference type="Gene3D" id="2.40.70.10">
    <property type="entry name" value="Acid Proteases"/>
    <property type="match status" value="1"/>
</dbReference>
<dbReference type="InterPro" id="IPR001995">
    <property type="entry name" value="Peptidase_A2_cat"/>
</dbReference>
<evidence type="ECO:0000259" key="2">
    <source>
        <dbReference type="PROSITE" id="PS50175"/>
    </source>
</evidence>
<keyword evidence="1" id="KW-0378">Hydrolase</keyword>
<dbReference type="Pfam" id="PF00077">
    <property type="entry name" value="RVP"/>
    <property type="match status" value="1"/>
</dbReference>